<evidence type="ECO:0000313" key="3">
    <source>
        <dbReference type="Proteomes" id="UP000297245"/>
    </source>
</evidence>
<accession>A0A4S8LPA9</accession>
<gene>
    <name evidence="2" type="ORF">K435DRAFT_237020</name>
</gene>
<dbReference type="Proteomes" id="UP000297245">
    <property type="component" value="Unassembled WGS sequence"/>
</dbReference>
<sequence>MDFQTVHVSSPAYPVPCLRVTSFKFKLPIHVSVASPSKFSTVKSIYPPSPFESSEEISESTQSSSLISTRDGPLVFRLTTQTFQSMRSEWGGTTASKQKSAGMKAQRTRTNGNQGHKKKRRW</sequence>
<protein>
    <submittedName>
        <fullName evidence="2">Uncharacterized protein</fullName>
    </submittedName>
</protein>
<feature type="compositionally biased region" description="Polar residues" evidence="1">
    <location>
        <begin position="87"/>
        <end position="99"/>
    </location>
</feature>
<feature type="compositionally biased region" description="Low complexity" evidence="1">
    <location>
        <begin position="59"/>
        <end position="68"/>
    </location>
</feature>
<keyword evidence="3" id="KW-1185">Reference proteome</keyword>
<dbReference type="AlphaFoldDB" id="A0A4S8LPA9"/>
<feature type="region of interest" description="Disordered" evidence="1">
    <location>
        <begin position="87"/>
        <end position="122"/>
    </location>
</feature>
<proteinExistence type="predicted"/>
<name>A0A4S8LPA9_DENBC</name>
<evidence type="ECO:0000256" key="1">
    <source>
        <dbReference type="SAM" id="MobiDB-lite"/>
    </source>
</evidence>
<evidence type="ECO:0000313" key="2">
    <source>
        <dbReference type="EMBL" id="THU91209.1"/>
    </source>
</evidence>
<dbReference type="EMBL" id="ML179312">
    <property type="protein sequence ID" value="THU91209.1"/>
    <property type="molecule type" value="Genomic_DNA"/>
</dbReference>
<feature type="region of interest" description="Disordered" evidence="1">
    <location>
        <begin position="48"/>
        <end position="68"/>
    </location>
</feature>
<organism evidence="2 3">
    <name type="scientific">Dendrothele bispora (strain CBS 962.96)</name>
    <dbReference type="NCBI Taxonomy" id="1314807"/>
    <lineage>
        <taxon>Eukaryota</taxon>
        <taxon>Fungi</taxon>
        <taxon>Dikarya</taxon>
        <taxon>Basidiomycota</taxon>
        <taxon>Agaricomycotina</taxon>
        <taxon>Agaricomycetes</taxon>
        <taxon>Agaricomycetidae</taxon>
        <taxon>Agaricales</taxon>
        <taxon>Agaricales incertae sedis</taxon>
        <taxon>Dendrothele</taxon>
    </lineage>
</organism>
<reference evidence="2 3" key="1">
    <citation type="journal article" date="2019" name="Nat. Ecol. Evol.">
        <title>Megaphylogeny resolves global patterns of mushroom evolution.</title>
        <authorList>
            <person name="Varga T."/>
            <person name="Krizsan K."/>
            <person name="Foldi C."/>
            <person name="Dima B."/>
            <person name="Sanchez-Garcia M."/>
            <person name="Sanchez-Ramirez S."/>
            <person name="Szollosi G.J."/>
            <person name="Szarkandi J.G."/>
            <person name="Papp V."/>
            <person name="Albert L."/>
            <person name="Andreopoulos W."/>
            <person name="Angelini C."/>
            <person name="Antonin V."/>
            <person name="Barry K.W."/>
            <person name="Bougher N.L."/>
            <person name="Buchanan P."/>
            <person name="Buyck B."/>
            <person name="Bense V."/>
            <person name="Catcheside P."/>
            <person name="Chovatia M."/>
            <person name="Cooper J."/>
            <person name="Damon W."/>
            <person name="Desjardin D."/>
            <person name="Finy P."/>
            <person name="Geml J."/>
            <person name="Haridas S."/>
            <person name="Hughes K."/>
            <person name="Justo A."/>
            <person name="Karasinski D."/>
            <person name="Kautmanova I."/>
            <person name="Kiss B."/>
            <person name="Kocsube S."/>
            <person name="Kotiranta H."/>
            <person name="LaButti K.M."/>
            <person name="Lechner B.E."/>
            <person name="Liimatainen K."/>
            <person name="Lipzen A."/>
            <person name="Lukacs Z."/>
            <person name="Mihaltcheva S."/>
            <person name="Morgado L.N."/>
            <person name="Niskanen T."/>
            <person name="Noordeloos M.E."/>
            <person name="Ohm R.A."/>
            <person name="Ortiz-Santana B."/>
            <person name="Ovrebo C."/>
            <person name="Racz N."/>
            <person name="Riley R."/>
            <person name="Savchenko A."/>
            <person name="Shiryaev A."/>
            <person name="Soop K."/>
            <person name="Spirin V."/>
            <person name="Szebenyi C."/>
            <person name="Tomsovsky M."/>
            <person name="Tulloss R.E."/>
            <person name="Uehling J."/>
            <person name="Grigoriev I.V."/>
            <person name="Vagvolgyi C."/>
            <person name="Papp T."/>
            <person name="Martin F.M."/>
            <person name="Miettinen O."/>
            <person name="Hibbett D.S."/>
            <person name="Nagy L.G."/>
        </authorList>
    </citation>
    <scope>NUCLEOTIDE SEQUENCE [LARGE SCALE GENOMIC DNA]</scope>
    <source>
        <strain evidence="2 3">CBS 962.96</strain>
    </source>
</reference>